<keyword evidence="2" id="KW-1185">Reference proteome</keyword>
<name>I3DCH0_9PAST</name>
<evidence type="ECO:0000313" key="1">
    <source>
        <dbReference type="EMBL" id="EIJ69413.1"/>
    </source>
</evidence>
<protein>
    <submittedName>
        <fullName evidence="1">Phage tail protein I</fullName>
    </submittedName>
</protein>
<dbReference type="PATRIC" id="fig|1095749.3.peg.1044"/>
<accession>I3DCH0</accession>
<dbReference type="NCBIfam" id="TIGR01634">
    <property type="entry name" value="tail_P2_I"/>
    <property type="match status" value="1"/>
</dbReference>
<gene>
    <name evidence="1" type="ORF">HMPREF1052_0843</name>
</gene>
<dbReference type="OrthoDB" id="90759at2"/>
<dbReference type="AlphaFoldDB" id="I3DCH0"/>
<dbReference type="InterPro" id="IPR006521">
    <property type="entry name" value="Tail_protein_I"/>
</dbReference>
<dbReference type="RefSeq" id="WP_005760542.1">
    <property type="nucleotide sequence ID" value="NZ_AJSX01000030.1"/>
</dbReference>
<reference evidence="1 2" key="1">
    <citation type="submission" date="2012-03" db="EMBL/GenBank/DDBJ databases">
        <authorList>
            <person name="Harkins D.M."/>
            <person name="Madupu R."/>
            <person name="Durkin A.S."/>
            <person name="Torralba M."/>
            <person name="Methe B."/>
            <person name="Sutton G.G."/>
            <person name="Nelson K.E."/>
        </authorList>
    </citation>
    <scope>NUCLEOTIDE SEQUENCE [LARGE SCALE GENOMIC DNA]</scope>
    <source>
        <strain evidence="1 2">CCUG 2042</strain>
    </source>
</reference>
<proteinExistence type="predicted"/>
<organism evidence="1 2">
    <name type="scientific">Pasteurella bettyae CCUG 2042</name>
    <dbReference type="NCBI Taxonomy" id="1095749"/>
    <lineage>
        <taxon>Bacteria</taxon>
        <taxon>Pseudomonadati</taxon>
        <taxon>Pseudomonadota</taxon>
        <taxon>Gammaproteobacteria</taxon>
        <taxon>Pasteurellales</taxon>
        <taxon>Pasteurellaceae</taxon>
        <taxon>Pasteurella</taxon>
    </lineage>
</organism>
<dbReference type="EMBL" id="AJSX01000030">
    <property type="protein sequence ID" value="EIJ69413.1"/>
    <property type="molecule type" value="Genomic_DNA"/>
</dbReference>
<comment type="caution">
    <text evidence="1">The sequence shown here is derived from an EMBL/GenBank/DDBJ whole genome shotgun (WGS) entry which is preliminary data.</text>
</comment>
<dbReference type="Proteomes" id="UP000006457">
    <property type="component" value="Unassembled WGS sequence"/>
</dbReference>
<dbReference type="eggNOG" id="COG4385">
    <property type="taxonomic scope" value="Bacteria"/>
</dbReference>
<evidence type="ECO:0000313" key="2">
    <source>
        <dbReference type="Proteomes" id="UP000006457"/>
    </source>
</evidence>
<sequence>MINKTLLPIGSSKLEIRAAECLKIATDNPIIIKDLINPNSCPEKLLPYLAWAFSVDKWDENWAEQAKRNAIKQAYLIHRHKGTISAIKRVIEPIGYLIELKEWFNATPPATPGTFEITVEVPESGLNEQTYKELTRLIDDVKPVSRHLTQLAIAISPVGMANLFIGQNTGEIINIYG</sequence>
<dbReference type="Pfam" id="PF09684">
    <property type="entry name" value="Tail_P2_I"/>
    <property type="match status" value="1"/>
</dbReference>